<gene>
    <name evidence="1" type="ORF">DI623_03100</name>
</gene>
<reference evidence="1 2" key="1">
    <citation type="submission" date="2017-08" db="EMBL/GenBank/DDBJ databases">
        <title>Infants hospitalized years apart are colonized by the same room-sourced microbial strains.</title>
        <authorList>
            <person name="Brooks B."/>
            <person name="Olm M.R."/>
            <person name="Firek B.A."/>
            <person name="Baker R."/>
            <person name="Thomas B.C."/>
            <person name="Morowitz M.J."/>
            <person name="Banfield J.F."/>
        </authorList>
    </citation>
    <scope>NUCLEOTIDE SEQUENCE [LARGE SCALE GENOMIC DNA]</scope>
    <source>
        <strain evidence="1">S2_018_000_R2_101</strain>
    </source>
</reference>
<dbReference type="Proteomes" id="UP000249066">
    <property type="component" value="Unassembled WGS sequence"/>
</dbReference>
<name>A0A2W5ABB2_9SPHN</name>
<evidence type="ECO:0000313" key="2">
    <source>
        <dbReference type="Proteomes" id="UP000249066"/>
    </source>
</evidence>
<sequence length="846" mass="88010">MVWDGEFGDGVNLPGDAGNMFDYAAGAAVPANRYTIYGSNLYRTAAGGTTGASSPPVHTSGAVADNSVSWTFVKTAVLVINVATPSDVFTDATGAGRTAANWPGSNAWSANFALTQGYVTLTKHTAGPAIIRHFALDLVGATLGPLNVLDRSGKPLTALYTNNPEGVTVAKFTASAGANAYALTGTAAEYYEIVARDASFEIRTKVGAGRQPSSASGATLGVIQTDATAANGPTFTTWLVKSSGAILPSFTPLPARDSETNRHDRLLDSKSWAKIEPVLDAAANEWPGYQGQPFAGSYTVDNEDGFLTAWNMIAAGRDGASWYRIAIAGAGWASNLQIPAINMGAGGLLVEPAAGHDPLLEWLGGGNTGTMVRVHWRNLCIPGQLAKANIFQMTGGAVAGNYAILKISGCRIGRGFAPGYNMAVQGASMPSFMVCANVEQLILEGNRVRGVAQYAAFSNSFYVVTRNEDVTEATDDAFAPNTAFDINAPRGIFIDDHCRFLADQSGVRACPDIGNLFADGDQPHPDVIQYRDFVVRVAWAADSDTAAPGLYLNVGGRALNPNNDKIYQLVTPGRTAASGMGPSGTGSNIVDGTAVWSYVADYVQRGRKLLVYARGLKNHAGGMVRGTTTSANLTIRQFFINSHMAAAGNPATVVAVNCASFSCSSYGLALSGTDYGALIRCTMGGPGIVASGSEGTSAFNQNPQIVGSLETEGYASGTIMGPAVFGSATPAINVGFAFDQGDNLTVDFRGTNNFPALEPSALLAGPSGGFGDQLGVPIYSPPIDISANADPANFWAQMLAMSKPLAGNYGVIAEAPTSVTFTWTERVTDALGQQLDVAMSLTVDPA</sequence>
<proteinExistence type="predicted"/>
<accession>A0A2W5ABB2</accession>
<comment type="caution">
    <text evidence="1">The sequence shown here is derived from an EMBL/GenBank/DDBJ whole genome shotgun (WGS) entry which is preliminary data.</text>
</comment>
<organism evidence="1 2">
    <name type="scientific">Sphingomonas sanxanigenens</name>
    <dbReference type="NCBI Taxonomy" id="397260"/>
    <lineage>
        <taxon>Bacteria</taxon>
        <taxon>Pseudomonadati</taxon>
        <taxon>Pseudomonadota</taxon>
        <taxon>Alphaproteobacteria</taxon>
        <taxon>Sphingomonadales</taxon>
        <taxon>Sphingomonadaceae</taxon>
        <taxon>Sphingomonas</taxon>
    </lineage>
</organism>
<dbReference type="EMBL" id="QFNN01000008">
    <property type="protein sequence ID" value="PZO91523.1"/>
    <property type="molecule type" value="Genomic_DNA"/>
</dbReference>
<dbReference type="AlphaFoldDB" id="A0A2W5ABB2"/>
<protein>
    <submittedName>
        <fullName evidence="1">Uncharacterized protein</fullName>
    </submittedName>
</protein>
<evidence type="ECO:0000313" key="1">
    <source>
        <dbReference type="EMBL" id="PZO91523.1"/>
    </source>
</evidence>